<dbReference type="PANTHER" id="PTHR44757:SF2">
    <property type="entry name" value="BIOFILM ARCHITECTURE MAINTENANCE PROTEIN MBAA"/>
    <property type="match status" value="1"/>
</dbReference>
<dbReference type="InterPro" id="IPR001633">
    <property type="entry name" value="EAL_dom"/>
</dbReference>
<dbReference type="Pfam" id="PF13188">
    <property type="entry name" value="PAS_8"/>
    <property type="match status" value="1"/>
</dbReference>
<dbReference type="SUPFAM" id="SSF141868">
    <property type="entry name" value="EAL domain-like"/>
    <property type="match status" value="1"/>
</dbReference>
<dbReference type="EMBL" id="JBAPLU010000014">
    <property type="protein sequence ID" value="MEI4272844.1"/>
    <property type="molecule type" value="Genomic_DNA"/>
</dbReference>
<dbReference type="SMART" id="SM00267">
    <property type="entry name" value="GGDEF"/>
    <property type="match status" value="1"/>
</dbReference>
<dbReference type="InterPro" id="IPR035965">
    <property type="entry name" value="PAS-like_dom_sf"/>
</dbReference>
<dbReference type="SMART" id="SM00052">
    <property type="entry name" value="EAL"/>
    <property type="match status" value="1"/>
</dbReference>
<dbReference type="NCBIfam" id="TIGR00254">
    <property type="entry name" value="GGDEF"/>
    <property type="match status" value="1"/>
</dbReference>
<dbReference type="RefSeq" id="WP_336404969.1">
    <property type="nucleotide sequence ID" value="NZ_JBAPLU010000014.1"/>
</dbReference>
<dbReference type="Gene3D" id="3.20.20.450">
    <property type="entry name" value="EAL domain"/>
    <property type="match status" value="1"/>
</dbReference>
<keyword evidence="1" id="KW-1133">Transmembrane helix</keyword>
<dbReference type="PROSITE" id="PS50112">
    <property type="entry name" value="PAS"/>
    <property type="match status" value="1"/>
</dbReference>
<keyword evidence="5" id="KW-0808">Transferase</keyword>
<evidence type="ECO:0000259" key="2">
    <source>
        <dbReference type="PROSITE" id="PS50112"/>
    </source>
</evidence>
<dbReference type="GO" id="GO:0052621">
    <property type="term" value="F:diguanylate cyclase activity"/>
    <property type="evidence" value="ECO:0007669"/>
    <property type="project" value="UniProtKB-EC"/>
</dbReference>
<dbReference type="InterPro" id="IPR029787">
    <property type="entry name" value="Nucleotide_cyclase"/>
</dbReference>
<keyword evidence="1" id="KW-0472">Membrane</keyword>
<dbReference type="SMART" id="SM00091">
    <property type="entry name" value="PAS"/>
    <property type="match status" value="1"/>
</dbReference>
<dbReference type="InterPro" id="IPR035919">
    <property type="entry name" value="EAL_sf"/>
</dbReference>
<accession>A0ABU8DVM9</accession>
<comment type="caution">
    <text evidence="5">The sequence shown here is derived from an EMBL/GenBank/DDBJ whole genome shotgun (WGS) entry which is preliminary data.</text>
</comment>
<evidence type="ECO:0000256" key="1">
    <source>
        <dbReference type="SAM" id="Phobius"/>
    </source>
</evidence>
<proteinExistence type="predicted"/>
<feature type="transmembrane region" description="Helical" evidence="1">
    <location>
        <begin position="187"/>
        <end position="210"/>
    </location>
</feature>
<dbReference type="PROSITE" id="PS50883">
    <property type="entry name" value="EAL"/>
    <property type="match status" value="1"/>
</dbReference>
<feature type="domain" description="PAS" evidence="2">
    <location>
        <begin position="321"/>
        <end position="358"/>
    </location>
</feature>
<sequence>MSGPVRAGAVPLLLGLVAVGLSLPMTPPSGIGFQADNTVLAVLSAVAAVRAARAARGRTGRWAVVGRAMTGVLALFALACAITGSGVAGAFGVAGIGDVLLAPVLVVPLVVCGILARQSSTAGWTAMAVDAGAVVLALWVVTDVLALHAPDQPQSPGPVVLGYVAYAVVAVGLSGALCAVTTRDLQLSATAMVVAGVSIAVAAAMLAIGIDRPTLFWQAVGDVAIVVALEACVVGVRGLPRSARAADDPTGRSPRVVPAGLVVTVVSLCGLPVALVVAAARGQQLSTAAQLAAAGVVLALLVRSTLRIRTSSRLVAEVVRNEEELRSLVEGSRDGVVIVDDALRVQFASPAARALLGLPDVDAGRTAPDPHQPGPHLPDLLVPADRPRATAELRSGATALLHLRVPGPDRPVELEASLHRSAGAGRRVLHLRDVTVRRRRERELERMAYTDHLTQLPNRAQLHRELTGPAGTRSLLVLDLDGFKAVNDTAGHEAGDQLLVEVALRLRTVVRDVDLVCRLGGDEFAVLVAGDLPQALEAAQRVVDVMALPHRAAGRTFAIGASVGVAPVGAHGGQVAFREADAALRMAKAAGKGCVRVLDDAPVDPDDTLTAALAEGRVEVRYSVTGAAGDQLRSVHAEPFWLHRVSGARPPAETWAAAVREGCATELVTHVVDRGSREVAPLPRLRLLAVDLPAGDLDAGRLADGVRRSLTGTGLPGTSLSLALREEALQTSSPALRTTLRELHALGVRICLDDYGLGQTIHAHLARVPLTSVRIDVAALGARGDDDRTERAVRAVVATCAAYGLDTVAHGVSPGPVLDAVLAAGVRTVRTRDDLRHVPLARVQQELGPDPEAARILAR</sequence>
<dbReference type="PANTHER" id="PTHR44757">
    <property type="entry name" value="DIGUANYLATE CYCLASE DGCP"/>
    <property type="match status" value="1"/>
</dbReference>
<dbReference type="SUPFAM" id="SSF55073">
    <property type="entry name" value="Nucleotide cyclase"/>
    <property type="match status" value="1"/>
</dbReference>
<feature type="transmembrane region" description="Helical" evidence="1">
    <location>
        <begin position="32"/>
        <end position="52"/>
    </location>
</feature>
<dbReference type="InterPro" id="IPR000014">
    <property type="entry name" value="PAS"/>
</dbReference>
<feature type="transmembrane region" description="Helical" evidence="1">
    <location>
        <begin position="128"/>
        <end position="148"/>
    </location>
</feature>
<dbReference type="CDD" id="cd00130">
    <property type="entry name" value="PAS"/>
    <property type="match status" value="1"/>
</dbReference>
<dbReference type="InterPro" id="IPR043128">
    <property type="entry name" value="Rev_trsase/Diguanyl_cyclase"/>
</dbReference>
<protein>
    <submittedName>
        <fullName evidence="5">Diguanylate cyclase</fullName>
        <ecNumber evidence="5">2.7.7.65</ecNumber>
    </submittedName>
</protein>
<dbReference type="Pfam" id="PF00990">
    <property type="entry name" value="GGDEF"/>
    <property type="match status" value="1"/>
</dbReference>
<dbReference type="Pfam" id="PF00563">
    <property type="entry name" value="EAL"/>
    <property type="match status" value="1"/>
</dbReference>
<feature type="transmembrane region" description="Helical" evidence="1">
    <location>
        <begin position="64"/>
        <end position="84"/>
    </location>
</feature>
<keyword evidence="5" id="KW-0548">Nucleotidyltransferase</keyword>
<keyword evidence="1" id="KW-0812">Transmembrane</keyword>
<organism evidence="5 6">
    <name type="scientific">Klenkia sesuvii</name>
    <dbReference type="NCBI Taxonomy" id="3103137"/>
    <lineage>
        <taxon>Bacteria</taxon>
        <taxon>Bacillati</taxon>
        <taxon>Actinomycetota</taxon>
        <taxon>Actinomycetes</taxon>
        <taxon>Geodermatophilales</taxon>
        <taxon>Geodermatophilaceae</taxon>
        <taxon>Klenkia</taxon>
    </lineage>
</organism>
<feature type="transmembrane region" description="Helical" evidence="1">
    <location>
        <begin position="216"/>
        <end position="236"/>
    </location>
</feature>
<keyword evidence="6" id="KW-1185">Reference proteome</keyword>
<name>A0ABU8DVM9_9ACTN</name>
<dbReference type="Gene3D" id="3.30.450.20">
    <property type="entry name" value="PAS domain"/>
    <property type="match status" value="1"/>
</dbReference>
<feature type="transmembrane region" description="Helical" evidence="1">
    <location>
        <begin position="90"/>
        <end position="116"/>
    </location>
</feature>
<dbReference type="InterPro" id="IPR000160">
    <property type="entry name" value="GGDEF_dom"/>
</dbReference>
<evidence type="ECO:0000313" key="5">
    <source>
        <dbReference type="EMBL" id="MEI4272844.1"/>
    </source>
</evidence>
<evidence type="ECO:0000259" key="3">
    <source>
        <dbReference type="PROSITE" id="PS50883"/>
    </source>
</evidence>
<dbReference type="SUPFAM" id="SSF55785">
    <property type="entry name" value="PYP-like sensor domain (PAS domain)"/>
    <property type="match status" value="1"/>
</dbReference>
<feature type="domain" description="GGDEF" evidence="4">
    <location>
        <begin position="471"/>
        <end position="600"/>
    </location>
</feature>
<feature type="domain" description="EAL" evidence="3">
    <location>
        <begin position="602"/>
        <end position="851"/>
    </location>
</feature>
<dbReference type="InterPro" id="IPR052155">
    <property type="entry name" value="Biofilm_reg_signaling"/>
</dbReference>
<reference evidence="5 6" key="1">
    <citation type="submission" date="2024-03" db="EMBL/GenBank/DDBJ databases">
        <title>Draft genome sequence of Klenkia sp. LSe6-5.</title>
        <authorList>
            <person name="Duangmal K."/>
            <person name="Chantavorakit T."/>
        </authorList>
    </citation>
    <scope>NUCLEOTIDE SEQUENCE [LARGE SCALE GENOMIC DNA]</scope>
    <source>
        <strain evidence="5 6">LSe6-5</strain>
    </source>
</reference>
<gene>
    <name evidence="5" type="ORF">TEK04_14035</name>
</gene>
<evidence type="ECO:0000259" key="4">
    <source>
        <dbReference type="PROSITE" id="PS50887"/>
    </source>
</evidence>
<dbReference type="PROSITE" id="PS50887">
    <property type="entry name" value="GGDEF"/>
    <property type="match status" value="1"/>
</dbReference>
<evidence type="ECO:0000313" key="6">
    <source>
        <dbReference type="Proteomes" id="UP001361570"/>
    </source>
</evidence>
<feature type="transmembrane region" description="Helical" evidence="1">
    <location>
        <begin position="160"/>
        <end position="180"/>
    </location>
</feature>
<feature type="transmembrane region" description="Helical" evidence="1">
    <location>
        <begin position="256"/>
        <end position="279"/>
    </location>
</feature>
<dbReference type="CDD" id="cd01949">
    <property type="entry name" value="GGDEF"/>
    <property type="match status" value="1"/>
</dbReference>
<dbReference type="EC" id="2.7.7.65" evidence="5"/>
<dbReference type="Proteomes" id="UP001361570">
    <property type="component" value="Unassembled WGS sequence"/>
</dbReference>
<dbReference type="Gene3D" id="3.30.70.270">
    <property type="match status" value="1"/>
</dbReference>